<evidence type="ECO:0000256" key="1">
    <source>
        <dbReference type="ARBA" id="ARBA00023015"/>
    </source>
</evidence>
<keyword evidence="3" id="KW-0804">Transcription</keyword>
<dbReference type="CDD" id="cd01392">
    <property type="entry name" value="HTH_LacI"/>
    <property type="match status" value="1"/>
</dbReference>
<dbReference type="RefSeq" id="WP_055260018.1">
    <property type="nucleotide sequence ID" value="NZ_CABIXL010000007.1"/>
</dbReference>
<dbReference type="SUPFAM" id="SSF47413">
    <property type="entry name" value="lambda repressor-like DNA-binding domains"/>
    <property type="match status" value="1"/>
</dbReference>
<dbReference type="EMBL" id="CYZR01000007">
    <property type="protein sequence ID" value="CUO13803.1"/>
    <property type="molecule type" value="Genomic_DNA"/>
</dbReference>
<evidence type="ECO:0000259" key="4">
    <source>
        <dbReference type="PROSITE" id="PS50932"/>
    </source>
</evidence>
<dbReference type="Pfam" id="PF00356">
    <property type="entry name" value="LacI"/>
    <property type="match status" value="1"/>
</dbReference>
<feature type="domain" description="HTH lacI-type" evidence="4">
    <location>
        <begin position="1"/>
        <end position="55"/>
    </location>
</feature>
<dbReference type="InterPro" id="IPR046335">
    <property type="entry name" value="LacI/GalR-like_sensor"/>
</dbReference>
<dbReference type="InterPro" id="IPR000843">
    <property type="entry name" value="HTH_LacI"/>
</dbReference>
<evidence type="ECO:0000256" key="2">
    <source>
        <dbReference type="ARBA" id="ARBA00023125"/>
    </source>
</evidence>
<evidence type="ECO:0000313" key="5">
    <source>
        <dbReference type="EMBL" id="CUO13803.1"/>
    </source>
</evidence>
<dbReference type="PANTHER" id="PTHR30146:SF149">
    <property type="entry name" value="HTH-TYPE TRANSCRIPTIONAL REGULATOR EBGR"/>
    <property type="match status" value="1"/>
</dbReference>
<dbReference type="Proteomes" id="UP000095488">
    <property type="component" value="Unassembled WGS sequence"/>
</dbReference>
<protein>
    <submittedName>
        <fullName evidence="5">Purine nucleotide synthesis repressor</fullName>
    </submittedName>
</protein>
<dbReference type="Gene3D" id="1.10.260.40">
    <property type="entry name" value="lambda repressor-like DNA-binding domains"/>
    <property type="match status" value="1"/>
</dbReference>
<keyword evidence="2" id="KW-0238">DNA-binding</keyword>
<dbReference type="SMART" id="SM00354">
    <property type="entry name" value="HTH_LACI"/>
    <property type="match status" value="1"/>
</dbReference>
<dbReference type="Pfam" id="PF13377">
    <property type="entry name" value="Peripla_BP_3"/>
    <property type="match status" value="1"/>
</dbReference>
<gene>
    <name evidence="5" type="primary">purR_4</name>
    <name evidence="5" type="ORF">ERS852473_02000</name>
</gene>
<dbReference type="CDD" id="cd06267">
    <property type="entry name" value="PBP1_LacI_sugar_binding-like"/>
    <property type="match status" value="1"/>
</dbReference>
<dbReference type="Gene3D" id="3.40.50.2300">
    <property type="match status" value="2"/>
</dbReference>
<dbReference type="SUPFAM" id="SSF53822">
    <property type="entry name" value="Periplasmic binding protein-like I"/>
    <property type="match status" value="1"/>
</dbReference>
<dbReference type="PROSITE" id="PS00356">
    <property type="entry name" value="HTH_LACI_1"/>
    <property type="match status" value="1"/>
</dbReference>
<proteinExistence type="predicted"/>
<dbReference type="InterPro" id="IPR028082">
    <property type="entry name" value="Peripla_BP_I"/>
</dbReference>
<dbReference type="PANTHER" id="PTHR30146">
    <property type="entry name" value="LACI-RELATED TRANSCRIPTIONAL REPRESSOR"/>
    <property type="match status" value="1"/>
</dbReference>
<dbReference type="InterPro" id="IPR010982">
    <property type="entry name" value="Lambda_DNA-bd_dom_sf"/>
</dbReference>
<accession>A0ABP2AS12</accession>
<reference evidence="5 6" key="1">
    <citation type="submission" date="2015-09" db="EMBL/GenBank/DDBJ databases">
        <authorList>
            <consortium name="Pathogen Informatics"/>
            <person name="Wu L."/>
            <person name="Ma J."/>
        </authorList>
    </citation>
    <scope>NUCLEOTIDE SEQUENCE [LARGE SCALE GENOMIC DNA]</scope>
    <source>
        <strain evidence="5 6">2789STDY5834858</strain>
    </source>
</reference>
<keyword evidence="1" id="KW-0805">Transcription regulation</keyword>
<sequence length="344" mass="38562">MNIKDIAKIAGVGVSTVSRVLNNHSDVKDETREKILKIIKDSNYVPNNSARILKQNNTKNIGVLVKGVFNPFFSEMINIIGNKIHEYGYTMVLQQNDYTFDEDMDTLLGFIKEKRLQGVICLGGNFIDIKEDSFDSVDAPIVLTSVNTISDLGKSKYSSIGIDNKKSAYHATKYLMNLGHKNIAIMLGEKDDLGIGWWRLKGFKEALLEYNYNFSEEHILIGNYEVESAYKTTKNLLMEKPDISAIFAISDAMAIGVAKAIIDSGLKIGQDISIIGFDGMNISEFYNPSITTVKQPKELMAVMSINHLFDLINKKEGHKHILLDTELVKRESSKEVKIVENILV</sequence>
<dbReference type="PRINTS" id="PR00036">
    <property type="entry name" value="HTHLACI"/>
</dbReference>
<name>A0ABP2AS12_SARVE</name>
<evidence type="ECO:0000256" key="3">
    <source>
        <dbReference type="ARBA" id="ARBA00023163"/>
    </source>
</evidence>
<evidence type="ECO:0000313" key="6">
    <source>
        <dbReference type="Proteomes" id="UP000095488"/>
    </source>
</evidence>
<keyword evidence="6" id="KW-1185">Reference proteome</keyword>
<dbReference type="PROSITE" id="PS50932">
    <property type="entry name" value="HTH_LACI_2"/>
    <property type="match status" value="1"/>
</dbReference>
<organism evidence="5 6">
    <name type="scientific">Sarcina ventriculi</name>
    <name type="common">Clostridium ventriculi</name>
    <dbReference type="NCBI Taxonomy" id="1267"/>
    <lineage>
        <taxon>Bacteria</taxon>
        <taxon>Bacillati</taxon>
        <taxon>Bacillota</taxon>
        <taxon>Clostridia</taxon>
        <taxon>Eubacteriales</taxon>
        <taxon>Clostridiaceae</taxon>
        <taxon>Sarcina</taxon>
    </lineage>
</organism>
<comment type="caution">
    <text evidence="5">The sequence shown here is derived from an EMBL/GenBank/DDBJ whole genome shotgun (WGS) entry which is preliminary data.</text>
</comment>